<keyword evidence="11" id="KW-0378">Hydrolase</keyword>
<dbReference type="EMBL" id="JADGIZ020000017">
    <property type="protein sequence ID" value="KAL2916393.1"/>
    <property type="molecule type" value="Genomic_DNA"/>
</dbReference>
<evidence type="ECO:0000256" key="8">
    <source>
        <dbReference type="ARBA" id="ARBA00045204"/>
    </source>
</evidence>
<name>A0ABR4NA38_9FUNG</name>
<comment type="caution">
    <text evidence="11">The sequence shown here is derived from an EMBL/GenBank/DDBJ whole genome shotgun (WGS) entry which is preliminary data.</text>
</comment>
<dbReference type="PANTHER" id="PTHR13202:SF0">
    <property type="entry name" value="SIGNAL PEPTIDASE COMPLEX SUBUNIT 1"/>
    <property type="match status" value="1"/>
</dbReference>
<evidence type="ECO:0000256" key="3">
    <source>
        <dbReference type="ARBA" id="ARBA00017059"/>
    </source>
</evidence>
<evidence type="ECO:0000313" key="11">
    <source>
        <dbReference type="EMBL" id="KAL2916393.1"/>
    </source>
</evidence>
<comment type="subcellular location">
    <subcellularLocation>
        <location evidence="1">Endoplasmic reticulum membrane</location>
        <topology evidence="1">Multi-pass membrane protein</topology>
    </subcellularLocation>
</comment>
<keyword evidence="4 10" id="KW-0812">Transmembrane</keyword>
<gene>
    <name evidence="11" type="primary">SPCS1</name>
    <name evidence="11" type="ORF">HK105_204149</name>
</gene>
<accession>A0ABR4NA38</accession>
<evidence type="ECO:0000256" key="4">
    <source>
        <dbReference type="ARBA" id="ARBA00022692"/>
    </source>
</evidence>
<feature type="transmembrane region" description="Helical" evidence="10">
    <location>
        <begin position="44"/>
        <end position="67"/>
    </location>
</feature>
<organism evidence="11 12">
    <name type="scientific">Polyrhizophydium stewartii</name>
    <dbReference type="NCBI Taxonomy" id="2732419"/>
    <lineage>
        <taxon>Eukaryota</taxon>
        <taxon>Fungi</taxon>
        <taxon>Fungi incertae sedis</taxon>
        <taxon>Chytridiomycota</taxon>
        <taxon>Chytridiomycota incertae sedis</taxon>
        <taxon>Chytridiomycetes</taxon>
        <taxon>Rhizophydiales</taxon>
        <taxon>Rhizophydiales incertae sedis</taxon>
        <taxon>Polyrhizophydium</taxon>
    </lineage>
</organism>
<keyword evidence="12" id="KW-1185">Reference proteome</keyword>
<comment type="similarity">
    <text evidence="2">Belongs to the SPCS1 family.</text>
</comment>
<dbReference type="PANTHER" id="PTHR13202">
    <property type="entry name" value="MICROSOMAL SIGNAL PEPTIDASE 12 KDA SUBUNIT"/>
    <property type="match status" value="1"/>
</dbReference>
<protein>
    <recommendedName>
        <fullName evidence="3">Signal peptidase complex subunit 1</fullName>
    </recommendedName>
</protein>
<keyword evidence="7 10" id="KW-0472">Membrane</keyword>
<dbReference type="Pfam" id="PF06645">
    <property type="entry name" value="SPC12"/>
    <property type="match status" value="1"/>
</dbReference>
<evidence type="ECO:0000256" key="6">
    <source>
        <dbReference type="ARBA" id="ARBA00022989"/>
    </source>
</evidence>
<evidence type="ECO:0000256" key="7">
    <source>
        <dbReference type="ARBA" id="ARBA00023136"/>
    </source>
</evidence>
<dbReference type="Proteomes" id="UP001527925">
    <property type="component" value="Unassembled WGS sequence"/>
</dbReference>
<evidence type="ECO:0000256" key="1">
    <source>
        <dbReference type="ARBA" id="ARBA00004477"/>
    </source>
</evidence>
<evidence type="ECO:0000256" key="10">
    <source>
        <dbReference type="SAM" id="Phobius"/>
    </source>
</evidence>
<keyword evidence="11" id="KW-0326">Glycosidase</keyword>
<keyword evidence="5" id="KW-0256">Endoplasmic reticulum</keyword>
<proteinExistence type="inferred from homology"/>
<evidence type="ECO:0000256" key="2">
    <source>
        <dbReference type="ARBA" id="ARBA00005245"/>
    </source>
</evidence>
<keyword evidence="6 10" id="KW-1133">Transmembrane helix</keyword>
<dbReference type="InterPro" id="IPR009542">
    <property type="entry name" value="Spc1/SPCS1"/>
</dbReference>
<comment type="function">
    <text evidence="8">Component of the signal peptidase complex (SPC) which catalyzes the cleavage of N-terminal signal sequences from nascent proteins as they are translocated into the lumen of the endoplasmic reticulum. Dispensable for SPC enzymatic activity.</text>
</comment>
<evidence type="ECO:0000256" key="9">
    <source>
        <dbReference type="SAM" id="MobiDB-lite"/>
    </source>
</evidence>
<dbReference type="GO" id="GO:0016985">
    <property type="term" value="F:mannan endo-1,4-beta-mannosidase activity"/>
    <property type="evidence" value="ECO:0007669"/>
    <property type="project" value="UniProtKB-EC"/>
</dbReference>
<feature type="region of interest" description="Disordered" evidence="9">
    <location>
        <begin position="72"/>
        <end position="98"/>
    </location>
</feature>
<reference evidence="11 12" key="1">
    <citation type="submission" date="2023-09" db="EMBL/GenBank/DDBJ databases">
        <title>Pangenome analysis of Batrachochytrium dendrobatidis and related Chytrids.</title>
        <authorList>
            <person name="Yacoub M.N."/>
            <person name="Stajich J.E."/>
            <person name="James T.Y."/>
        </authorList>
    </citation>
    <scope>NUCLEOTIDE SEQUENCE [LARGE SCALE GENOMIC DNA]</scope>
    <source>
        <strain evidence="11 12">JEL0888</strain>
    </source>
</reference>
<feature type="transmembrane region" description="Helical" evidence="10">
    <location>
        <begin position="20"/>
        <end position="38"/>
    </location>
</feature>
<evidence type="ECO:0000256" key="5">
    <source>
        <dbReference type="ARBA" id="ARBA00022824"/>
    </source>
</evidence>
<sequence>MNVLTRGKIDFVGQRLVDRYTTVLVVATGVIGFLAGFITQSVQATLVVDAIGVALTALVCVPSWPMYRRNPLKLQPRHAPEDNNDDDDDSKPPAPKPKKTILARLARIFF</sequence>
<evidence type="ECO:0000313" key="12">
    <source>
        <dbReference type="Proteomes" id="UP001527925"/>
    </source>
</evidence>